<dbReference type="AlphaFoldDB" id="A0A7N0RHH1"/>
<accession>A0A7N0RHH1</accession>
<dbReference type="Proteomes" id="UP000594263">
    <property type="component" value="Unplaced"/>
</dbReference>
<organism evidence="1 2">
    <name type="scientific">Kalanchoe fedtschenkoi</name>
    <name type="common">Lavender scallops</name>
    <name type="synonym">South American air plant</name>
    <dbReference type="NCBI Taxonomy" id="63787"/>
    <lineage>
        <taxon>Eukaryota</taxon>
        <taxon>Viridiplantae</taxon>
        <taxon>Streptophyta</taxon>
        <taxon>Embryophyta</taxon>
        <taxon>Tracheophyta</taxon>
        <taxon>Spermatophyta</taxon>
        <taxon>Magnoliopsida</taxon>
        <taxon>eudicotyledons</taxon>
        <taxon>Gunneridae</taxon>
        <taxon>Pentapetalae</taxon>
        <taxon>Saxifragales</taxon>
        <taxon>Crassulaceae</taxon>
        <taxon>Kalanchoe</taxon>
    </lineage>
</organism>
<name>A0A7N0RHH1_KALFE</name>
<sequence length="93" mass="10162">MEGCHTTRFKSPSCAPSIESTTTFKGPFFSEVDLATLASHLDSRERQMMTPHSTALSSDRATRLVRCGNRVETTDGEGLSLVLVGCRLRLSLT</sequence>
<dbReference type="Gene3D" id="1.10.287.10">
    <property type="entry name" value="S15/NS1, RNA-binding"/>
    <property type="match status" value="1"/>
</dbReference>
<dbReference type="EnsemblPlants" id="Kaladp0011s0045.1.v1.1">
    <property type="protein sequence ID" value="Kaladp0011s0045.1.v1.1.CDS.1"/>
    <property type="gene ID" value="Kaladp0011s0045.v1.1"/>
</dbReference>
<keyword evidence="2" id="KW-1185">Reference proteome</keyword>
<proteinExistence type="predicted"/>
<evidence type="ECO:0000313" key="2">
    <source>
        <dbReference type="Proteomes" id="UP000594263"/>
    </source>
</evidence>
<protein>
    <submittedName>
        <fullName evidence="1">Uncharacterized protein</fullName>
    </submittedName>
</protein>
<dbReference type="Gramene" id="Kaladp0011s0045.1.v1.1">
    <property type="protein sequence ID" value="Kaladp0011s0045.1.v1.1.CDS.1"/>
    <property type="gene ID" value="Kaladp0011s0045.v1.1"/>
</dbReference>
<reference evidence="1" key="1">
    <citation type="submission" date="2021-01" db="UniProtKB">
        <authorList>
            <consortium name="EnsemblPlants"/>
        </authorList>
    </citation>
    <scope>IDENTIFICATION</scope>
</reference>
<evidence type="ECO:0000313" key="1">
    <source>
        <dbReference type="EnsemblPlants" id="Kaladp0011s0045.1.v1.1.CDS.1"/>
    </source>
</evidence>